<dbReference type="EMBL" id="BLLK01000074">
    <property type="protein sequence ID" value="GFH61607.1"/>
    <property type="molecule type" value="Genomic_DNA"/>
</dbReference>
<dbReference type="AlphaFoldDB" id="A0AAD3HF43"/>
<name>A0AAD3HF43_9STRA</name>
<reference evidence="2 3" key="1">
    <citation type="journal article" date="2021" name="Sci. Rep.">
        <title>The genome of the diatom Chaetoceros tenuissimus carries an ancient integrated fragment of an extant virus.</title>
        <authorList>
            <person name="Hongo Y."/>
            <person name="Kimura K."/>
            <person name="Takaki Y."/>
            <person name="Yoshida Y."/>
            <person name="Baba S."/>
            <person name="Kobayashi G."/>
            <person name="Nagasaki K."/>
            <person name="Hano T."/>
            <person name="Tomaru Y."/>
        </authorList>
    </citation>
    <scope>NUCLEOTIDE SEQUENCE [LARGE SCALE GENOMIC DNA]</scope>
    <source>
        <strain evidence="2 3">NIES-3715</strain>
    </source>
</reference>
<dbReference type="Proteomes" id="UP001054902">
    <property type="component" value="Unassembled WGS sequence"/>
</dbReference>
<comment type="caution">
    <text evidence="2">The sequence shown here is derived from an EMBL/GenBank/DDBJ whole genome shotgun (WGS) entry which is preliminary data.</text>
</comment>
<evidence type="ECO:0000256" key="1">
    <source>
        <dbReference type="SAM" id="SignalP"/>
    </source>
</evidence>
<evidence type="ECO:0000313" key="3">
    <source>
        <dbReference type="Proteomes" id="UP001054902"/>
    </source>
</evidence>
<feature type="chain" id="PRO_5042257630" description="Plastid lipid-associated protein/fibrillin conserved domain-containing protein" evidence="1">
    <location>
        <begin position="20"/>
        <end position="351"/>
    </location>
</feature>
<keyword evidence="3" id="KW-1185">Reference proteome</keyword>
<proteinExistence type="predicted"/>
<sequence length="351" mass="39024">MKISTAIIAAVISAPATEAFSPVQSNSRCASSRLHYIDPRESDGGLWTPTQKTVDGKEEAIADAATSKEVENIMKSVDEAISMMNSVTVQSALSVPETKQASETEIDTVVLEELARKLSIEIDPAELENIFLSAGENPTKASSIEKKVTLEEKVRLWNETYHQFSDSIQNKEDLIRVAHEITSYTSHKISNPDEDAIDEFFSAWKKFSSGAIDFTVDSMEIAVETVKSPEFQQKTAEVASNFVSFLGKQKIEIPLLKAAAKDVTTSTSMEQTEEDQEKQRLAYFESVSKNVSPTPSIVVEETTDEDEKIKQRLAYFESVRARVAEEEKEASVDFIQEPKPIFSNNYLDGLK</sequence>
<evidence type="ECO:0000313" key="2">
    <source>
        <dbReference type="EMBL" id="GFH61607.1"/>
    </source>
</evidence>
<accession>A0AAD3HF43</accession>
<evidence type="ECO:0008006" key="4">
    <source>
        <dbReference type="Google" id="ProtNLM"/>
    </source>
</evidence>
<keyword evidence="1" id="KW-0732">Signal</keyword>
<feature type="signal peptide" evidence="1">
    <location>
        <begin position="1"/>
        <end position="19"/>
    </location>
</feature>
<gene>
    <name evidence="2" type="ORF">CTEN210_18083</name>
</gene>
<organism evidence="2 3">
    <name type="scientific">Chaetoceros tenuissimus</name>
    <dbReference type="NCBI Taxonomy" id="426638"/>
    <lineage>
        <taxon>Eukaryota</taxon>
        <taxon>Sar</taxon>
        <taxon>Stramenopiles</taxon>
        <taxon>Ochrophyta</taxon>
        <taxon>Bacillariophyta</taxon>
        <taxon>Coscinodiscophyceae</taxon>
        <taxon>Chaetocerotophycidae</taxon>
        <taxon>Chaetocerotales</taxon>
        <taxon>Chaetocerotaceae</taxon>
        <taxon>Chaetoceros</taxon>
    </lineage>
</organism>
<protein>
    <recommendedName>
        <fullName evidence="4">Plastid lipid-associated protein/fibrillin conserved domain-containing protein</fullName>
    </recommendedName>
</protein>